<dbReference type="InterPro" id="IPR034660">
    <property type="entry name" value="DinB/YfiT-like"/>
</dbReference>
<sequence>MTDAPAQQHAADLALLRVESARLVATVEALGADGIRHPSLCEGWSRAHVISHVSRNARAMLNLVATVEGDPTPMYPSREERDADIERGAASSYDDLLTELRDTCQQIVDALAAMPEAALTQTAQAGNDPAAMTRLAGADLPGHRLREVVWHHVDLDAGHTFADAPPQAVRRWFDEAVADLRTDARCPSMTLRTDERDVVAVGDGRPTVSGPRAGLLLWLVRGRPDQIVAPSPDQLPDLTPMEDLP</sequence>
<dbReference type="Gene3D" id="1.20.120.450">
    <property type="entry name" value="dinb family like domain"/>
    <property type="match status" value="1"/>
</dbReference>
<dbReference type="EMBL" id="JAKRCV010000017">
    <property type="protein sequence ID" value="MCG7321704.1"/>
    <property type="molecule type" value="Genomic_DNA"/>
</dbReference>
<dbReference type="InterPro" id="IPR024344">
    <property type="entry name" value="MDMPI_metal-binding"/>
</dbReference>
<accession>A0ABS9Q1F5</accession>
<evidence type="ECO:0000313" key="3">
    <source>
        <dbReference type="Proteomes" id="UP001521931"/>
    </source>
</evidence>
<dbReference type="RefSeq" id="WP_239263555.1">
    <property type="nucleotide sequence ID" value="NZ_JAKRCV010000017.1"/>
</dbReference>
<dbReference type="NCBIfam" id="TIGR03083">
    <property type="entry name" value="maleylpyruvate isomerase family mycothiol-dependent enzyme"/>
    <property type="match status" value="1"/>
</dbReference>
<dbReference type="Proteomes" id="UP001521931">
    <property type="component" value="Unassembled WGS sequence"/>
</dbReference>
<gene>
    <name evidence="2" type="ORF">MHL29_07325</name>
</gene>
<keyword evidence="2" id="KW-0413">Isomerase</keyword>
<dbReference type="SUPFAM" id="SSF55718">
    <property type="entry name" value="SCP-like"/>
    <property type="match status" value="1"/>
</dbReference>
<protein>
    <submittedName>
        <fullName evidence="2">Maleylpyruvate isomerase family mycothiol-dependent enzyme</fullName>
    </submittedName>
</protein>
<feature type="domain" description="Mycothiol-dependent maleylpyruvate isomerase metal-binding" evidence="1">
    <location>
        <begin position="17"/>
        <end position="155"/>
    </location>
</feature>
<evidence type="ECO:0000313" key="2">
    <source>
        <dbReference type="EMBL" id="MCG7321704.1"/>
    </source>
</evidence>
<dbReference type="Pfam" id="PF11716">
    <property type="entry name" value="MDMPI_N"/>
    <property type="match status" value="1"/>
</dbReference>
<dbReference type="InterPro" id="IPR017517">
    <property type="entry name" value="Maleyloyr_isom"/>
</dbReference>
<comment type="caution">
    <text evidence="2">The sequence shown here is derived from an EMBL/GenBank/DDBJ whole genome shotgun (WGS) entry which is preliminary data.</text>
</comment>
<dbReference type="SUPFAM" id="SSF109854">
    <property type="entry name" value="DinB/YfiT-like putative metalloenzymes"/>
    <property type="match status" value="1"/>
</dbReference>
<dbReference type="InterPro" id="IPR036527">
    <property type="entry name" value="SCP2_sterol-bd_dom_sf"/>
</dbReference>
<evidence type="ECO:0000259" key="1">
    <source>
        <dbReference type="Pfam" id="PF11716"/>
    </source>
</evidence>
<proteinExistence type="predicted"/>
<keyword evidence="3" id="KW-1185">Reference proteome</keyword>
<reference evidence="2 3" key="1">
    <citation type="submission" date="2022-02" db="EMBL/GenBank/DDBJ databases">
        <title>Uncovering new skin microbiome diversity through culturing and metagenomics.</title>
        <authorList>
            <person name="Conlan S."/>
            <person name="Deming C."/>
            <person name="Nisc Comparative Sequencing Program N."/>
            <person name="Segre J.A."/>
        </authorList>
    </citation>
    <scope>NUCLEOTIDE SEQUENCE [LARGE SCALE GENOMIC DNA]</scope>
    <source>
        <strain evidence="2 3">ACRQZ</strain>
    </source>
</reference>
<dbReference type="GO" id="GO:0016853">
    <property type="term" value="F:isomerase activity"/>
    <property type="evidence" value="ECO:0007669"/>
    <property type="project" value="UniProtKB-KW"/>
</dbReference>
<name>A0ABS9Q1F5_9MICO</name>
<organism evidence="2 3">
    <name type="scientific">Arsenicicoccus bolidensis</name>
    <dbReference type="NCBI Taxonomy" id="229480"/>
    <lineage>
        <taxon>Bacteria</taxon>
        <taxon>Bacillati</taxon>
        <taxon>Actinomycetota</taxon>
        <taxon>Actinomycetes</taxon>
        <taxon>Micrococcales</taxon>
        <taxon>Intrasporangiaceae</taxon>
        <taxon>Arsenicicoccus</taxon>
    </lineage>
</organism>